<comment type="subcellular location">
    <subcellularLocation>
        <location evidence="1">Membrane</location>
        <topology evidence="1">Multi-pass membrane protein</topology>
    </subcellularLocation>
</comment>
<reference evidence="8 9" key="1">
    <citation type="submission" date="2020-05" db="EMBL/GenBank/DDBJ databases">
        <title>Vigna angularis (adzuki bean) Var. LongXiaoDou No. 4 denovo assembly.</title>
        <authorList>
            <person name="Xiang H."/>
        </authorList>
    </citation>
    <scope>NUCLEOTIDE SEQUENCE [LARGE SCALE GENOMIC DNA]</scope>
    <source>
        <tissue evidence="8">Leaf</tissue>
    </source>
</reference>
<keyword evidence="3 6" id="KW-1133">Transmembrane helix</keyword>
<dbReference type="InterPro" id="IPR040327">
    <property type="entry name" value="At5g14285-like"/>
</dbReference>
<sequence>MVVWRRQEVLGYVTKWLSLREKGFTKEGIGGANTPRVVAAVECVEGRVKLTLGQRCGVRRLSSSREVVAWSYVACVKCSVMARLLKGTKLLNVLKSWTFDSVLFEYIRMNVVVVKPVMISCPKIRPEASSCLISLFHGTPATVLAVAAVLSAENRSLAAANTNFQNLVLDYSAAYFAADLVHLATFFTGSGDLTFVFHHFATLFVILTCRHVAVHGAVAVLTLLAIAEVTSAPQNAWALARARRKDAQFAASVASVLSVPFYGLYSVVRGLLGPYVVFRMAAFYSGGGAEGFIATWVWISWVVVVSVAIAASIAWVSNLWIEVYEERSRKVEDKIR</sequence>
<evidence type="ECO:0000256" key="1">
    <source>
        <dbReference type="ARBA" id="ARBA00004141"/>
    </source>
</evidence>
<evidence type="ECO:0000313" key="8">
    <source>
        <dbReference type="EMBL" id="KAG2384285.1"/>
    </source>
</evidence>
<dbReference type="Pfam" id="PF03798">
    <property type="entry name" value="TRAM_LAG1_CLN8"/>
    <property type="match status" value="1"/>
</dbReference>
<dbReference type="EMBL" id="JABFOF010000008">
    <property type="protein sequence ID" value="KAG2384285.1"/>
    <property type="molecule type" value="Genomic_DNA"/>
</dbReference>
<evidence type="ECO:0000256" key="6">
    <source>
        <dbReference type="SAM" id="Phobius"/>
    </source>
</evidence>
<evidence type="ECO:0000256" key="4">
    <source>
        <dbReference type="ARBA" id="ARBA00023136"/>
    </source>
</evidence>
<keyword evidence="4 5" id="KW-0472">Membrane</keyword>
<name>A0A8T0JV76_PHAAN</name>
<feature type="domain" description="TLC" evidence="7">
    <location>
        <begin position="123"/>
        <end position="333"/>
    </location>
</feature>
<evidence type="ECO:0000256" key="2">
    <source>
        <dbReference type="ARBA" id="ARBA00022692"/>
    </source>
</evidence>
<dbReference type="AlphaFoldDB" id="A0A8T0JV76"/>
<evidence type="ECO:0000259" key="7">
    <source>
        <dbReference type="PROSITE" id="PS50922"/>
    </source>
</evidence>
<comment type="caution">
    <text evidence="8">The sequence shown here is derived from an EMBL/GenBank/DDBJ whole genome shotgun (WGS) entry which is preliminary data.</text>
</comment>
<accession>A0A8T0JV76</accession>
<protein>
    <submittedName>
        <fullName evidence="8">TLC domain-containing protein</fullName>
    </submittedName>
</protein>
<dbReference type="PANTHER" id="PTHR31766:SF2">
    <property type="entry name" value="GLABROUS1 ENHANCER-BINDING PROTEIN-LIKE 2"/>
    <property type="match status" value="1"/>
</dbReference>
<feature type="transmembrane region" description="Helical" evidence="6">
    <location>
        <begin position="292"/>
        <end position="321"/>
    </location>
</feature>
<evidence type="ECO:0000256" key="5">
    <source>
        <dbReference type="PROSITE-ProRule" id="PRU00205"/>
    </source>
</evidence>
<organism evidence="8 9">
    <name type="scientific">Phaseolus angularis</name>
    <name type="common">Azuki bean</name>
    <name type="synonym">Vigna angularis</name>
    <dbReference type="NCBI Taxonomy" id="3914"/>
    <lineage>
        <taxon>Eukaryota</taxon>
        <taxon>Viridiplantae</taxon>
        <taxon>Streptophyta</taxon>
        <taxon>Embryophyta</taxon>
        <taxon>Tracheophyta</taxon>
        <taxon>Spermatophyta</taxon>
        <taxon>Magnoliopsida</taxon>
        <taxon>eudicotyledons</taxon>
        <taxon>Gunneridae</taxon>
        <taxon>Pentapetalae</taxon>
        <taxon>rosids</taxon>
        <taxon>fabids</taxon>
        <taxon>Fabales</taxon>
        <taxon>Fabaceae</taxon>
        <taxon>Papilionoideae</taxon>
        <taxon>50 kb inversion clade</taxon>
        <taxon>NPAAA clade</taxon>
        <taxon>indigoferoid/millettioid clade</taxon>
        <taxon>Phaseoleae</taxon>
        <taxon>Vigna</taxon>
    </lineage>
</organism>
<keyword evidence="2 5" id="KW-0812">Transmembrane</keyword>
<gene>
    <name evidence="8" type="ORF">HKW66_Vig0149510</name>
</gene>
<evidence type="ECO:0000313" key="9">
    <source>
        <dbReference type="Proteomes" id="UP000743370"/>
    </source>
</evidence>
<proteinExistence type="predicted"/>
<evidence type="ECO:0000256" key="3">
    <source>
        <dbReference type="ARBA" id="ARBA00022989"/>
    </source>
</evidence>
<dbReference type="SMART" id="SM00724">
    <property type="entry name" value="TLC"/>
    <property type="match status" value="1"/>
</dbReference>
<feature type="transmembrane region" description="Helical" evidence="6">
    <location>
        <begin position="249"/>
        <end position="272"/>
    </location>
</feature>
<dbReference type="InterPro" id="IPR006634">
    <property type="entry name" value="TLC-dom"/>
</dbReference>
<dbReference type="GO" id="GO:0016020">
    <property type="term" value="C:membrane"/>
    <property type="evidence" value="ECO:0007669"/>
    <property type="project" value="UniProtKB-SubCell"/>
</dbReference>
<dbReference type="PANTHER" id="PTHR31766">
    <property type="entry name" value="GLABROUS1 ENHANCER-BINDING PROTEIN-LIKE 2"/>
    <property type="match status" value="1"/>
</dbReference>
<dbReference type="Proteomes" id="UP000743370">
    <property type="component" value="Unassembled WGS sequence"/>
</dbReference>
<dbReference type="PROSITE" id="PS50922">
    <property type="entry name" value="TLC"/>
    <property type="match status" value="1"/>
</dbReference>